<evidence type="ECO:0000313" key="1">
    <source>
        <dbReference type="EMBL" id="KAA0052318.1"/>
    </source>
</evidence>
<comment type="caution">
    <text evidence="1">The sequence shown here is derived from an EMBL/GenBank/DDBJ whole genome shotgun (WGS) entry which is preliminary data.</text>
</comment>
<accession>A0A5A7UAS4</accession>
<dbReference type="AlphaFoldDB" id="A0A5A7UAS4"/>
<organism evidence="1 2">
    <name type="scientific">Cucumis melo var. makuwa</name>
    <name type="common">Oriental melon</name>
    <dbReference type="NCBI Taxonomy" id="1194695"/>
    <lineage>
        <taxon>Eukaryota</taxon>
        <taxon>Viridiplantae</taxon>
        <taxon>Streptophyta</taxon>
        <taxon>Embryophyta</taxon>
        <taxon>Tracheophyta</taxon>
        <taxon>Spermatophyta</taxon>
        <taxon>Magnoliopsida</taxon>
        <taxon>eudicotyledons</taxon>
        <taxon>Gunneridae</taxon>
        <taxon>Pentapetalae</taxon>
        <taxon>rosids</taxon>
        <taxon>fabids</taxon>
        <taxon>Cucurbitales</taxon>
        <taxon>Cucurbitaceae</taxon>
        <taxon>Benincaseae</taxon>
        <taxon>Cucumis</taxon>
    </lineage>
</organism>
<sequence>MEQTQIEEKLEAFEQEVIGMKKELSKIPAIEENLRSLTKSLRLLRIQAEKNQQLLLQCVETMVKEKLIVSEQTVSERITTNLPVMKSIVEGGSTPMKRIETEEQRKEIETEEKVGEEQTKKIGIEEDISDQNKFKKVELQRFSGKKFDSFIFWIERNFQKYELINSERVNVVVIKFDGTTFDWSRSKDEHDAFKDWLRLKQRLLLSFQSMREELSRGRFLANKSEIVEDRRELPARPKTKIQVKKKLQFGDAGSDWFRWKKKTPEVDWFRWKKKTASVVWMRRRKKMLANSGCPRRRYGKRESCVKKEMLP</sequence>
<protein>
    <submittedName>
        <fullName evidence="1">Transposon Tf2-1 polyprotein isoform X1</fullName>
    </submittedName>
</protein>
<evidence type="ECO:0000313" key="2">
    <source>
        <dbReference type="Proteomes" id="UP000321393"/>
    </source>
</evidence>
<name>A0A5A7UAS4_CUCMM</name>
<gene>
    <name evidence="1" type="ORF">E6C27_scaffold207G001550</name>
</gene>
<dbReference type="Proteomes" id="UP000321393">
    <property type="component" value="Unassembled WGS sequence"/>
</dbReference>
<dbReference type="OrthoDB" id="2013610at2759"/>
<reference evidence="1 2" key="1">
    <citation type="submission" date="2019-08" db="EMBL/GenBank/DDBJ databases">
        <title>Draft genome sequences of two oriental melons (Cucumis melo L. var makuwa).</title>
        <authorList>
            <person name="Kwon S.-Y."/>
        </authorList>
    </citation>
    <scope>NUCLEOTIDE SEQUENCE [LARGE SCALE GENOMIC DNA]</scope>
    <source>
        <strain evidence="2">cv. SW 3</strain>
        <tissue evidence="1">Leaf</tissue>
    </source>
</reference>
<proteinExistence type="predicted"/>
<dbReference type="EMBL" id="SSTE01010863">
    <property type="protein sequence ID" value="KAA0052318.1"/>
    <property type="molecule type" value="Genomic_DNA"/>
</dbReference>